<keyword evidence="8 9" id="KW-0143">Chaperone</keyword>
<evidence type="ECO:0000256" key="1">
    <source>
        <dbReference type="ARBA" id="ARBA00006100"/>
    </source>
</evidence>
<dbReference type="PROSITE" id="PS51918">
    <property type="entry name" value="RADICAL_SAM"/>
    <property type="match status" value="1"/>
</dbReference>
<dbReference type="InterPro" id="IPR007197">
    <property type="entry name" value="rSAM"/>
</dbReference>
<dbReference type="SFLD" id="SFLDG01065">
    <property type="entry name" value="anaerobic_coproporphyrinogen-I"/>
    <property type="match status" value="1"/>
</dbReference>
<keyword evidence="9" id="KW-0004">4Fe-4S</keyword>
<dbReference type="GO" id="GO:0005737">
    <property type="term" value="C:cytoplasm"/>
    <property type="evidence" value="ECO:0007669"/>
    <property type="project" value="UniProtKB-SubCell"/>
</dbReference>
<dbReference type="PANTHER" id="PTHR13932:SF5">
    <property type="entry name" value="RADICAL S-ADENOSYL METHIONINE DOMAIN-CONTAINING PROTEIN 1, MITOCHONDRIAL"/>
    <property type="match status" value="1"/>
</dbReference>
<dbReference type="Gene3D" id="3.20.20.70">
    <property type="entry name" value="Aldolase class I"/>
    <property type="match status" value="1"/>
</dbReference>
<evidence type="ECO:0000256" key="4">
    <source>
        <dbReference type="ARBA" id="ARBA00022691"/>
    </source>
</evidence>
<keyword evidence="4 9" id="KW-0949">S-adenosyl-L-methionine</keyword>
<evidence type="ECO:0000256" key="5">
    <source>
        <dbReference type="ARBA" id="ARBA00022723"/>
    </source>
</evidence>
<dbReference type="Pfam" id="PF04055">
    <property type="entry name" value="Radical_SAM"/>
    <property type="match status" value="1"/>
</dbReference>
<dbReference type="EMBL" id="FOKI01000002">
    <property type="protein sequence ID" value="SFA75514.1"/>
    <property type="molecule type" value="Genomic_DNA"/>
</dbReference>
<dbReference type="GO" id="GO:0004109">
    <property type="term" value="F:coproporphyrinogen oxidase activity"/>
    <property type="evidence" value="ECO:0007669"/>
    <property type="project" value="InterPro"/>
</dbReference>
<dbReference type="NCBIfam" id="TIGR00539">
    <property type="entry name" value="hemN_rel"/>
    <property type="match status" value="1"/>
</dbReference>
<comment type="function">
    <text evidence="9">Probably acts as a heme chaperone, transferring heme to an unknown acceptor. Binds one molecule of heme per monomer, possibly covalently. Binds 1 [4Fe-4S] cluster. The cluster is coordinated with 3 cysteines and an exchangeable S-adenosyl-L-methionine.</text>
</comment>
<accession>A0A1I0VGL3</accession>
<keyword evidence="7 9" id="KW-0411">Iron-sulfur</keyword>
<dbReference type="GO" id="GO:0051539">
    <property type="term" value="F:4 iron, 4 sulfur cluster binding"/>
    <property type="evidence" value="ECO:0007669"/>
    <property type="project" value="UniProtKB-UniRule"/>
</dbReference>
<dbReference type="CDD" id="cd01335">
    <property type="entry name" value="Radical_SAM"/>
    <property type="match status" value="1"/>
</dbReference>
<dbReference type="SFLD" id="SFLDF00288">
    <property type="entry name" value="HemN-like__clustered_with_nucl"/>
    <property type="match status" value="1"/>
</dbReference>
<organism evidence="11 12">
    <name type="scientific">Clostridium frigidicarnis</name>
    <dbReference type="NCBI Taxonomy" id="84698"/>
    <lineage>
        <taxon>Bacteria</taxon>
        <taxon>Bacillati</taxon>
        <taxon>Bacillota</taxon>
        <taxon>Clostridia</taxon>
        <taxon>Eubacteriales</taxon>
        <taxon>Clostridiaceae</taxon>
        <taxon>Clostridium</taxon>
    </lineage>
</organism>
<keyword evidence="3 9" id="KW-0349">Heme</keyword>
<dbReference type="InterPro" id="IPR004559">
    <property type="entry name" value="HemW-like"/>
</dbReference>
<proteinExistence type="inferred from homology"/>
<evidence type="ECO:0000313" key="12">
    <source>
        <dbReference type="Proteomes" id="UP000198619"/>
    </source>
</evidence>
<dbReference type="SFLD" id="SFLDS00029">
    <property type="entry name" value="Radical_SAM"/>
    <property type="match status" value="1"/>
</dbReference>
<evidence type="ECO:0000256" key="3">
    <source>
        <dbReference type="ARBA" id="ARBA00022617"/>
    </source>
</evidence>
<dbReference type="OrthoDB" id="9808022at2"/>
<reference evidence="11 12" key="1">
    <citation type="submission" date="2016-10" db="EMBL/GenBank/DDBJ databases">
        <authorList>
            <person name="de Groot N.N."/>
        </authorList>
    </citation>
    <scope>NUCLEOTIDE SEQUENCE [LARGE SCALE GENOMIC DNA]</scope>
    <source>
        <strain evidence="11 12">DSM 12271</strain>
    </source>
</reference>
<name>A0A1I0VGL3_9CLOT</name>
<keyword evidence="12" id="KW-1185">Reference proteome</keyword>
<evidence type="ECO:0000256" key="2">
    <source>
        <dbReference type="ARBA" id="ARBA00017228"/>
    </source>
</evidence>
<evidence type="ECO:0000313" key="11">
    <source>
        <dbReference type="EMBL" id="SFA75514.1"/>
    </source>
</evidence>
<dbReference type="InterPro" id="IPR010723">
    <property type="entry name" value="HemN_C"/>
</dbReference>
<dbReference type="SFLD" id="SFLDG01082">
    <property type="entry name" value="B12-binding_domain_containing"/>
    <property type="match status" value="1"/>
</dbReference>
<dbReference type="InterPro" id="IPR034505">
    <property type="entry name" value="Coproporphyrinogen-III_oxidase"/>
</dbReference>
<dbReference type="InterPro" id="IPR006638">
    <property type="entry name" value="Elp3/MiaA/NifB-like_rSAM"/>
</dbReference>
<feature type="domain" description="Radical SAM core" evidence="10">
    <location>
        <begin position="1"/>
        <end position="231"/>
    </location>
</feature>
<dbReference type="GO" id="GO:0046872">
    <property type="term" value="F:metal ion binding"/>
    <property type="evidence" value="ECO:0007669"/>
    <property type="project" value="UniProtKB-UniRule"/>
</dbReference>
<dbReference type="PANTHER" id="PTHR13932">
    <property type="entry name" value="COPROPORPHYRINIGEN III OXIDASE"/>
    <property type="match status" value="1"/>
</dbReference>
<dbReference type="RefSeq" id="WP_090038150.1">
    <property type="nucleotide sequence ID" value="NZ_FOKI01000002.1"/>
</dbReference>
<comment type="subcellular location">
    <subcellularLocation>
        <location evidence="9">Cytoplasm</location>
    </subcellularLocation>
</comment>
<protein>
    <recommendedName>
        <fullName evidence="2 9">Heme chaperone HemW</fullName>
    </recommendedName>
</protein>
<dbReference type="STRING" id="84698.SAMN04488528_100261"/>
<dbReference type="AlphaFoldDB" id="A0A1I0VGL3"/>
<comment type="similarity">
    <text evidence="1">Belongs to the anaerobic coproporphyrinogen-III oxidase family. HemW subfamily.</text>
</comment>
<evidence type="ECO:0000256" key="8">
    <source>
        <dbReference type="ARBA" id="ARBA00023186"/>
    </source>
</evidence>
<gene>
    <name evidence="11" type="ORF">SAMN04488528_100261</name>
</gene>
<keyword evidence="5 9" id="KW-0479">Metal-binding</keyword>
<dbReference type="SUPFAM" id="SSF102114">
    <property type="entry name" value="Radical SAM enzymes"/>
    <property type="match status" value="1"/>
</dbReference>
<sequence length="376" mass="43699">MKEIGLYIHIPFCKQKCWYCDFPSFPCKEYLMEEYIEALIKEVNYRIGNNININTIFIGGGTPTYLSSEQLLKLGDKINELNLNKNIEFSVEANPGTLSEEKLKALKAIGVNRLSMGLQAVQDYHLKAIGRIHTFKEFKENFKMARKIGFDNINIDLMFGLPNQNLEEWIDTLNTICDLNPEHISAYGLILEEGTAFYKLYENNKLHMPDEKIERKMYKSTLEILNRNGYEQYEISNFSKKDKECKHNLIYWNLDEYIGVGSGSSSYLDNLRTSNESNIEKYIESIDKGDCGVKERFENSINDNMEEFMFMGLRKIKGISIKKFHEKFNKNIYQVYGEIINKHKKLNLLEEKDGNLALTSKGIEISNFVMSDFIID</sequence>
<evidence type="ECO:0000256" key="7">
    <source>
        <dbReference type="ARBA" id="ARBA00023014"/>
    </source>
</evidence>
<evidence type="ECO:0000256" key="6">
    <source>
        <dbReference type="ARBA" id="ARBA00023004"/>
    </source>
</evidence>
<evidence type="ECO:0000256" key="9">
    <source>
        <dbReference type="RuleBase" id="RU364116"/>
    </source>
</evidence>
<dbReference type="InterPro" id="IPR058240">
    <property type="entry name" value="rSAM_sf"/>
</dbReference>
<dbReference type="SMART" id="SM00729">
    <property type="entry name" value="Elp3"/>
    <property type="match status" value="1"/>
</dbReference>
<dbReference type="SFLD" id="SFLDF00562">
    <property type="entry name" value="HemN-like__clustered_with_heat"/>
    <property type="match status" value="1"/>
</dbReference>
<keyword evidence="6 9" id="KW-0408">Iron</keyword>
<dbReference type="InterPro" id="IPR013785">
    <property type="entry name" value="Aldolase_TIM"/>
</dbReference>
<dbReference type="Proteomes" id="UP000198619">
    <property type="component" value="Unassembled WGS sequence"/>
</dbReference>
<keyword evidence="9" id="KW-0963">Cytoplasm</keyword>
<evidence type="ECO:0000259" key="10">
    <source>
        <dbReference type="PROSITE" id="PS51918"/>
    </source>
</evidence>
<dbReference type="GO" id="GO:0006779">
    <property type="term" value="P:porphyrin-containing compound biosynthetic process"/>
    <property type="evidence" value="ECO:0007669"/>
    <property type="project" value="InterPro"/>
</dbReference>
<dbReference type="Pfam" id="PF06969">
    <property type="entry name" value="HemN_C"/>
    <property type="match status" value="1"/>
</dbReference>